<dbReference type="EMBL" id="CP003348">
    <property type="protein sequence ID" value="AFL99336.1"/>
    <property type="molecule type" value="Genomic_DNA"/>
</dbReference>
<name>I4A5V2_DESDJ</name>
<dbReference type="STRING" id="756499.Desde_0897"/>
<dbReference type="Proteomes" id="UP000006053">
    <property type="component" value="Chromosome"/>
</dbReference>
<organism evidence="2 3">
    <name type="scientific">Desulfitobacterium dehalogenans (strain ATCC 51507 / DSM 9161 / JW/IU-DC1)</name>
    <dbReference type="NCBI Taxonomy" id="756499"/>
    <lineage>
        <taxon>Bacteria</taxon>
        <taxon>Bacillati</taxon>
        <taxon>Bacillota</taxon>
        <taxon>Clostridia</taxon>
        <taxon>Eubacteriales</taxon>
        <taxon>Desulfitobacteriaceae</taxon>
        <taxon>Desulfitobacterium</taxon>
    </lineage>
</organism>
<proteinExistence type="predicted"/>
<reference evidence="2 3" key="2">
    <citation type="journal article" date="2015" name="J. Bacteriol.">
        <title>Genomic, proteomic, and biochemical analysis of the organohalide respiratory pathway in Desulfitobacterium dehalogenans.</title>
        <authorList>
            <person name="Kruse T."/>
            <person name="van de Pas B.A."/>
            <person name="Atteia A."/>
            <person name="Krab K."/>
            <person name="Hagen W.R."/>
            <person name="Goodwin L."/>
            <person name="Chain P."/>
            <person name="Boeren S."/>
            <person name="Maphosa F."/>
            <person name="Schraa G."/>
            <person name="de Vos W.M."/>
            <person name="van der Oost J."/>
            <person name="Smidt H."/>
            <person name="Stams A.J."/>
        </authorList>
    </citation>
    <scope>NUCLEOTIDE SEQUENCE [LARGE SCALE GENOMIC DNA]</scope>
    <source>
        <strain evidence="3">ATCC 51507 / DSM 9161 / JW/IU-DC1</strain>
    </source>
</reference>
<keyword evidence="3" id="KW-1185">Reference proteome</keyword>
<feature type="transmembrane region" description="Helical" evidence="1">
    <location>
        <begin position="12"/>
        <end position="33"/>
    </location>
</feature>
<dbReference type="KEGG" id="ddh:Desde_0897"/>
<dbReference type="HOGENOM" id="CLU_2408444_0_0_9"/>
<dbReference type="RefSeq" id="WP_014792828.1">
    <property type="nucleotide sequence ID" value="NC_018017.1"/>
</dbReference>
<feature type="transmembrane region" description="Helical" evidence="1">
    <location>
        <begin position="40"/>
        <end position="60"/>
    </location>
</feature>
<sequence>MWIKIIPFEYLGVFSVGMFFIPPIVSLAMFYILKRELIWLSILITVIVDVIVFQDVLTYYETRSLALLFLIPQVFVVAVISLYLTYKKRQRK</sequence>
<keyword evidence="1" id="KW-1133">Transmembrane helix</keyword>
<evidence type="ECO:0000313" key="2">
    <source>
        <dbReference type="EMBL" id="AFL99336.1"/>
    </source>
</evidence>
<evidence type="ECO:0000313" key="3">
    <source>
        <dbReference type="Proteomes" id="UP000006053"/>
    </source>
</evidence>
<accession>I4A5V2</accession>
<dbReference type="AlphaFoldDB" id="I4A5V2"/>
<feature type="transmembrane region" description="Helical" evidence="1">
    <location>
        <begin position="66"/>
        <end position="86"/>
    </location>
</feature>
<gene>
    <name evidence="2" type="ordered locus">Desde_0897</name>
</gene>
<reference evidence="3" key="1">
    <citation type="submission" date="2012-06" db="EMBL/GenBank/DDBJ databases">
        <title>Complete sequence of Desulfitobacterium dehalogenans ATCC 51507.</title>
        <authorList>
            <person name="Lucas S."/>
            <person name="Han J."/>
            <person name="Lapidus A."/>
            <person name="Cheng J.-F."/>
            <person name="Goodwin L."/>
            <person name="Pitluck S."/>
            <person name="Peters L."/>
            <person name="Ovchinnikova G."/>
            <person name="Teshima H."/>
            <person name="Detter J.C."/>
            <person name="Han C."/>
            <person name="Tapia R."/>
            <person name="Land M."/>
            <person name="Hauser L."/>
            <person name="Kyrpides N."/>
            <person name="Ivanova N."/>
            <person name="Pagani I."/>
            <person name="Kruse T."/>
            <person name="de Vos W.M."/>
            <person name="Smidt H."/>
            <person name="Woyke T."/>
        </authorList>
    </citation>
    <scope>NUCLEOTIDE SEQUENCE [LARGE SCALE GENOMIC DNA]</scope>
    <source>
        <strain evidence="3">ATCC 51507 / DSM 9161 / JW/IU-DC1</strain>
    </source>
</reference>
<protein>
    <submittedName>
        <fullName evidence="2">Uncharacterized protein</fullName>
    </submittedName>
</protein>
<keyword evidence="1" id="KW-0812">Transmembrane</keyword>
<evidence type="ECO:0000256" key="1">
    <source>
        <dbReference type="SAM" id="Phobius"/>
    </source>
</evidence>
<keyword evidence="1" id="KW-0472">Membrane</keyword>